<organism evidence="1">
    <name type="scientific">marine sediment metagenome</name>
    <dbReference type="NCBI Taxonomy" id="412755"/>
    <lineage>
        <taxon>unclassified sequences</taxon>
        <taxon>metagenomes</taxon>
        <taxon>ecological metagenomes</taxon>
    </lineage>
</organism>
<dbReference type="AlphaFoldDB" id="X1V5T5"/>
<evidence type="ECO:0000313" key="1">
    <source>
        <dbReference type="EMBL" id="GAJ07511.1"/>
    </source>
</evidence>
<sequence>MTTGLNLRVRLDAPYDRQWSPVKIPQTIHLEQGQVLDLGHVTFEPALEVFLKVIDSMGQPVEAAPVRILRDETTVWSVSHNSNEQGVSRFFVSPFSQDSGAIGRIDGADFSYSVLDVVIGAHFSQSVAGEEDS</sequence>
<protein>
    <submittedName>
        <fullName evidence="1">Uncharacterized protein</fullName>
    </submittedName>
</protein>
<feature type="non-terminal residue" evidence="1">
    <location>
        <position position="133"/>
    </location>
</feature>
<gene>
    <name evidence="1" type="ORF">S12H4_47059</name>
</gene>
<dbReference type="EMBL" id="BARW01029259">
    <property type="protein sequence ID" value="GAJ07511.1"/>
    <property type="molecule type" value="Genomic_DNA"/>
</dbReference>
<name>X1V5T5_9ZZZZ</name>
<accession>X1V5T5</accession>
<reference evidence="1" key="1">
    <citation type="journal article" date="2014" name="Front. Microbiol.">
        <title>High frequency of phylogenetically diverse reductive dehalogenase-homologous genes in deep subseafloor sedimentary metagenomes.</title>
        <authorList>
            <person name="Kawai M."/>
            <person name="Futagami T."/>
            <person name="Toyoda A."/>
            <person name="Takaki Y."/>
            <person name="Nishi S."/>
            <person name="Hori S."/>
            <person name="Arai W."/>
            <person name="Tsubouchi T."/>
            <person name="Morono Y."/>
            <person name="Uchiyama I."/>
            <person name="Ito T."/>
            <person name="Fujiyama A."/>
            <person name="Inagaki F."/>
            <person name="Takami H."/>
        </authorList>
    </citation>
    <scope>NUCLEOTIDE SEQUENCE</scope>
    <source>
        <strain evidence="1">Expedition CK06-06</strain>
    </source>
</reference>
<comment type="caution">
    <text evidence="1">The sequence shown here is derived from an EMBL/GenBank/DDBJ whole genome shotgun (WGS) entry which is preliminary data.</text>
</comment>
<proteinExistence type="predicted"/>